<evidence type="ECO:0000256" key="4">
    <source>
        <dbReference type="PROSITE-ProRule" id="PRU00433"/>
    </source>
</evidence>
<dbReference type="Proteomes" id="UP000238348">
    <property type="component" value="Chromosome"/>
</dbReference>
<evidence type="ECO:0000313" key="7">
    <source>
        <dbReference type="EMBL" id="AUX47704.1"/>
    </source>
</evidence>
<keyword evidence="5" id="KW-0732">Signal</keyword>
<name>A0A2L0F7X3_SORCE</name>
<dbReference type="AlphaFoldDB" id="A0A2L0F7X3"/>
<keyword evidence="1 4" id="KW-0349">Heme</keyword>
<accession>A0A2L0F7X3</accession>
<dbReference type="InterPro" id="IPR036909">
    <property type="entry name" value="Cyt_c-like_dom_sf"/>
</dbReference>
<reference evidence="7 8" key="1">
    <citation type="submission" date="2015-09" db="EMBL/GenBank/DDBJ databases">
        <title>Sorangium comparison.</title>
        <authorList>
            <person name="Zaburannyi N."/>
            <person name="Bunk B."/>
            <person name="Overmann J."/>
            <person name="Mueller R."/>
        </authorList>
    </citation>
    <scope>NUCLEOTIDE SEQUENCE [LARGE SCALE GENOMIC DNA]</scope>
    <source>
        <strain evidence="7 8">So ce26</strain>
    </source>
</reference>
<dbReference type="EMBL" id="CP012673">
    <property type="protein sequence ID" value="AUX47704.1"/>
    <property type="molecule type" value="Genomic_DNA"/>
</dbReference>
<dbReference type="SUPFAM" id="SSF46626">
    <property type="entry name" value="Cytochrome c"/>
    <property type="match status" value="1"/>
</dbReference>
<evidence type="ECO:0000256" key="1">
    <source>
        <dbReference type="ARBA" id="ARBA00022617"/>
    </source>
</evidence>
<feature type="domain" description="Cytochrome c" evidence="6">
    <location>
        <begin position="335"/>
        <end position="415"/>
    </location>
</feature>
<feature type="signal peptide" evidence="5">
    <location>
        <begin position="1"/>
        <end position="21"/>
    </location>
</feature>
<feature type="chain" id="PRO_5014804655" description="Cytochrome c domain-containing protein" evidence="5">
    <location>
        <begin position="22"/>
        <end position="422"/>
    </location>
</feature>
<dbReference type="PROSITE" id="PS51007">
    <property type="entry name" value="CYTC"/>
    <property type="match status" value="1"/>
</dbReference>
<dbReference type="RefSeq" id="WP_234023038.1">
    <property type="nucleotide sequence ID" value="NZ_CP012673.1"/>
</dbReference>
<dbReference type="InterPro" id="IPR009056">
    <property type="entry name" value="Cyt_c-like_dom"/>
</dbReference>
<evidence type="ECO:0000256" key="2">
    <source>
        <dbReference type="ARBA" id="ARBA00022723"/>
    </source>
</evidence>
<dbReference type="GO" id="GO:0009055">
    <property type="term" value="F:electron transfer activity"/>
    <property type="evidence" value="ECO:0007669"/>
    <property type="project" value="InterPro"/>
</dbReference>
<gene>
    <name evidence="7" type="ORF">SOCE26_092280</name>
</gene>
<dbReference type="Pfam" id="PF13442">
    <property type="entry name" value="Cytochrome_CBB3"/>
    <property type="match status" value="1"/>
</dbReference>
<keyword evidence="2 4" id="KW-0479">Metal-binding</keyword>
<protein>
    <recommendedName>
        <fullName evidence="6">Cytochrome c domain-containing protein</fullName>
    </recommendedName>
</protein>
<evidence type="ECO:0000256" key="3">
    <source>
        <dbReference type="ARBA" id="ARBA00023004"/>
    </source>
</evidence>
<dbReference type="GO" id="GO:0020037">
    <property type="term" value="F:heme binding"/>
    <property type="evidence" value="ECO:0007669"/>
    <property type="project" value="InterPro"/>
</dbReference>
<proteinExistence type="predicted"/>
<sequence length="422" mass="42752">MRLRRAACVAALALTPARALAALAPAGGLAALALAGCAVEAAAPLGQLVVRPVVWPAPGAELGPVRAVADAGDRVVLFHDGAAAIFVNGALAAVDRAPRRWVDAATLPAPDGSGTWIVGVDSQGQLLRLRGQGPFEPVSDRYGLERAAVRAARDLGGGGAAFALDGEIAVADGAVVTRYATGPLAAFAAGGGRVAFAGDGLHTLDVATRAVRRYSLAAGAADPDGAAPLLAVTGAGALLAATPAALYEEDGAGVLRVRLRASAALHGLAVSGERVWFADGGELGALDEDGARATRGARLPRDGRLIGSPSGDVWLLAAGALRRFAAAQGVGGVGRDGADGAPAWDDLEPVFARACARCHRPRGEGGVDLSTRAAWTALREAIGRRVIDERTMPPPGHPLSEADRARIRAFVESARTADRTGR</sequence>
<dbReference type="GO" id="GO:0046872">
    <property type="term" value="F:metal ion binding"/>
    <property type="evidence" value="ECO:0007669"/>
    <property type="project" value="UniProtKB-KW"/>
</dbReference>
<keyword evidence="3 4" id="KW-0408">Iron</keyword>
<evidence type="ECO:0000313" key="8">
    <source>
        <dbReference type="Proteomes" id="UP000238348"/>
    </source>
</evidence>
<dbReference type="Gene3D" id="1.10.760.10">
    <property type="entry name" value="Cytochrome c-like domain"/>
    <property type="match status" value="1"/>
</dbReference>
<evidence type="ECO:0000256" key="5">
    <source>
        <dbReference type="SAM" id="SignalP"/>
    </source>
</evidence>
<organism evidence="7 8">
    <name type="scientific">Sorangium cellulosum</name>
    <name type="common">Polyangium cellulosum</name>
    <dbReference type="NCBI Taxonomy" id="56"/>
    <lineage>
        <taxon>Bacteria</taxon>
        <taxon>Pseudomonadati</taxon>
        <taxon>Myxococcota</taxon>
        <taxon>Polyangia</taxon>
        <taxon>Polyangiales</taxon>
        <taxon>Polyangiaceae</taxon>
        <taxon>Sorangium</taxon>
    </lineage>
</organism>
<evidence type="ECO:0000259" key="6">
    <source>
        <dbReference type="PROSITE" id="PS51007"/>
    </source>
</evidence>